<keyword evidence="10" id="KW-0961">Cell wall biogenesis/degradation</keyword>
<dbReference type="FunFam" id="1.25.40.10:FF:001093">
    <property type="entry name" value="Pentatricopeptide repeat-containing protein At2g34400"/>
    <property type="match status" value="1"/>
</dbReference>
<dbReference type="GO" id="GO:0009451">
    <property type="term" value="P:RNA modification"/>
    <property type="evidence" value="ECO:0007669"/>
    <property type="project" value="InterPro"/>
</dbReference>
<keyword evidence="5" id="KW-0964">Secreted</keyword>
<proteinExistence type="inferred from homology"/>
<evidence type="ECO:0000256" key="5">
    <source>
        <dbReference type="ARBA" id="ARBA00022525"/>
    </source>
</evidence>
<evidence type="ECO:0000256" key="1">
    <source>
        <dbReference type="ARBA" id="ARBA00004191"/>
    </source>
</evidence>
<evidence type="ECO:0000256" key="9">
    <source>
        <dbReference type="ARBA" id="ARBA00023295"/>
    </source>
</evidence>
<dbReference type="NCBIfam" id="TIGR00756">
    <property type="entry name" value="PPR"/>
    <property type="match status" value="9"/>
</dbReference>
<dbReference type="InterPro" id="IPR002885">
    <property type="entry name" value="PPR_rpt"/>
</dbReference>
<feature type="repeat" description="PPR" evidence="12">
    <location>
        <begin position="168"/>
        <end position="202"/>
    </location>
</feature>
<evidence type="ECO:0000313" key="16">
    <source>
        <dbReference type="Proteomes" id="UP000583929"/>
    </source>
</evidence>
<dbReference type="InterPro" id="IPR046848">
    <property type="entry name" value="E_motif"/>
</dbReference>
<comment type="catalytic activity">
    <reaction evidence="11">
        <text>(1,4-alpha-D-galacturonosyl)n+m + H2O = (1,4-alpha-D-galacturonosyl)n + (1,4-alpha-D-galacturonosyl)m.</text>
        <dbReference type="EC" id="3.2.1.15"/>
    </reaction>
</comment>
<evidence type="ECO:0000256" key="2">
    <source>
        <dbReference type="ARBA" id="ARBA00008834"/>
    </source>
</evidence>
<dbReference type="FunFam" id="1.25.40.10:FF:000584">
    <property type="entry name" value="Pentatricopeptide repeat-containing protein"/>
    <property type="match status" value="1"/>
</dbReference>
<feature type="repeat" description="PPR" evidence="12">
    <location>
        <begin position="67"/>
        <end position="101"/>
    </location>
</feature>
<dbReference type="InterPro" id="IPR012334">
    <property type="entry name" value="Pectin_lyas_fold"/>
</dbReference>
<evidence type="ECO:0000256" key="14">
    <source>
        <dbReference type="RuleBase" id="RU361169"/>
    </source>
</evidence>
<keyword evidence="6" id="KW-0732">Signal</keyword>
<evidence type="ECO:0000313" key="15">
    <source>
        <dbReference type="EMBL" id="KAF4395551.1"/>
    </source>
</evidence>
<keyword evidence="8 14" id="KW-0378">Hydrolase</keyword>
<sequence length="1767" mass="196554">MEELVLQLREITTFGIVPKSSSLSLESYCQVNDNDRVYSKNRAIDSFIKVGDFDSALQVFDETPLYDVVSYNLIISGYRRCGLLKESFGFYNEMVSRGIRESESTFSSVLGVCSDAGFYAQGIQVHCRVVLMGFGLNLFVGSSLINLYMQMGQENLGLEMFDELPERNLETWNLVLRGLCEVGRVEKLLELYFRMKWDGVQCNGVTFSYLIRGCCCFTNGGSFEEEGRQLHCDAIKLGWVEINVFVANALVDLYSACENLNDARKAFEDIPLKDVISWNSMVWVFANNGLLVDSIKVFSGMQFWGNRPSIRSLVGLLNFASGTRNIGFGKQIHSYAMKMGFDSGSAHIQSALISMYGKCGDIERSVAIYENAEGRTLECCNSLMTSLMHCGCIGDVVEMFGLMVDEGIGIDEVTLSTSLKALSVSALTSLASLKMVHCYAVKLGLESDLAVSCSLIDAYSKCGRIDHSRMVFEQLQTPSTICFTSIINGYAQNGMGSEALKFFQAMIHKSLKPDKVTFLCALAGCNHSGLVKEGKILFDSMKTSYGICPDRQHYSCMVDLLGRAGLLYEAEKLLIKAKGNEDTMMWSSFLRSCRVHKNEKMGRRAAKVLMELEPENPAICLQVSNFYSEVGEFSTSMEIRELAMARKVTREIGHSLIETSNHSSYTVAGNFLHDDFAMFDELDIESQDSEDDIDIDFFDIPSWKSERGGKVLVNVDSFGAVGDGVADDTQAFQKAWDTACSTPKAVLLVPQDRRYLVNATKFQGPCAEKLVIQIDGTIVAPDEPKNWNPKFARQWLEFSKLEGALFQGHGVIDGSGSKWWAASCKKNKTNPCKGAPTALTIDSSTAIKVKGLTIQNSQQMNFIISRSDSVRITGVQVTCPGDSPNTDGIHITQSTNVVLQESRISTGDDCVSIVNASSNIKMKRIYCGPGHGISIGSLGKDNSIGIVTQVVLDTAVLKETTNGVRIKTWQGGSGYVQGVRFQNVKMIDVANPIIIDQFYCDSPKSCENQSSAVNISKIIYKNISGTTKSEKAMKFACSDSVPCSNIVLSNVNLEKKDGTVETYCNSAQGSGYGTIHPSADCLSTHDNKNIQPIIDHNHDIVSWMRFEVFKLNFNGILQRWVFLNLNSHLPSWVSSVIKVYENPSPQTSRFILNHVDTSRLLSHGGGKEGHFYLGSSIHASMIKISDFFYSDNGDILRNVLVVWNSLLSAYSKRGDMLDALKLFDEMPMKDTVSWNTMISGFLRNGQFQMSFGYFKRLHEWEFQRFDKASLTTILSALDGPEFLDMNKMIHGLVIRSGYELETTVANSLITSYFKSCCLSSARQVFDEIFERNVITWTAMISGLAQSELFEESFKLFVMMRNGTVDPNSLTYLSSLMACSGLQALNEGRQIHALLWKLGIESNLHLESALMDLYTKCSSMEDAWRVFESAEELDEVSLTVILVGCAQNGLEEEAIQIFRKMVKTGIKVDPNMVSAVLGVFNVDTSLGLGKQIHSVVIKKNFTFNPYVNNGLINMYSKCGELNVSIKVFNEMPQRNPISWNSMIAAFARHGDGFGALQLYEKMKFEGAQPTDVTFLSLLHACSHVGLVEKGMEFLNVMAKDYGLSPRAEHYACVVDMLGRAGLLKEAKDFIEVLPENPGPLVWQALLGACSFHSDSELGKYAAEQLAMAAPDSPAPYVLLANIYSSEGNWKERARTIKRMKEMGVVKETGISWIEIEKKVHSFVVWDRLHPDVEIIYGVLDQLFRLMTDEGYVPNKRFILYCLDQDENR</sequence>
<feature type="repeat" description="PPR" evidence="12">
    <location>
        <begin position="1199"/>
        <end position="1233"/>
    </location>
</feature>
<dbReference type="InterPro" id="IPR011990">
    <property type="entry name" value="TPR-like_helical_dom_sf"/>
</dbReference>
<dbReference type="GO" id="GO:0004650">
    <property type="term" value="F:polygalacturonase activity"/>
    <property type="evidence" value="ECO:0007669"/>
    <property type="project" value="UniProtKB-EC"/>
</dbReference>
<dbReference type="Pfam" id="PF00295">
    <property type="entry name" value="Glyco_hydro_28"/>
    <property type="match status" value="1"/>
</dbReference>
<dbReference type="Pfam" id="PF13041">
    <property type="entry name" value="PPR_2"/>
    <property type="match status" value="5"/>
</dbReference>
<dbReference type="Pfam" id="PF01535">
    <property type="entry name" value="PPR"/>
    <property type="match status" value="8"/>
</dbReference>
<dbReference type="InterPro" id="IPR006626">
    <property type="entry name" value="PbH1"/>
</dbReference>
<evidence type="ECO:0000256" key="3">
    <source>
        <dbReference type="ARBA" id="ARBA00012736"/>
    </source>
</evidence>
<dbReference type="FunFam" id="1.25.40.10:FF:000031">
    <property type="entry name" value="Pentatricopeptide repeat-containing protein mitochondrial"/>
    <property type="match status" value="1"/>
</dbReference>
<dbReference type="EMBL" id="JAATIQ010000040">
    <property type="protein sequence ID" value="KAF4395551.1"/>
    <property type="molecule type" value="Genomic_DNA"/>
</dbReference>
<dbReference type="Gene3D" id="1.25.40.10">
    <property type="entry name" value="Tetratricopeptide repeat domain"/>
    <property type="match status" value="9"/>
</dbReference>
<gene>
    <name evidence="15" type="ORF">G4B88_011015</name>
</gene>
<dbReference type="InterPro" id="IPR011050">
    <property type="entry name" value="Pectin_lyase_fold/virulence"/>
</dbReference>
<dbReference type="Proteomes" id="UP000583929">
    <property type="component" value="Unassembled WGS sequence"/>
</dbReference>
<evidence type="ECO:0000256" key="10">
    <source>
        <dbReference type="ARBA" id="ARBA00023316"/>
    </source>
</evidence>
<evidence type="ECO:0000256" key="4">
    <source>
        <dbReference type="ARBA" id="ARBA00022512"/>
    </source>
</evidence>
<dbReference type="FunFam" id="1.25.40.10:FF:000196">
    <property type="entry name" value="Pentatricopeptide repeat-containing protein At4g14850"/>
    <property type="match status" value="1"/>
</dbReference>
<keyword evidence="4" id="KW-0134">Cell wall</keyword>
<feature type="repeat" description="PPR" evidence="12">
    <location>
        <begin position="479"/>
        <end position="513"/>
    </location>
</feature>
<dbReference type="Gene3D" id="2.160.20.10">
    <property type="entry name" value="Single-stranded right-handed beta-helix, Pectin lyase-like"/>
    <property type="match status" value="1"/>
</dbReference>
<accession>A0A7J6HKN6</accession>
<evidence type="ECO:0000256" key="7">
    <source>
        <dbReference type="ARBA" id="ARBA00022737"/>
    </source>
</evidence>
<dbReference type="FunFam" id="2.160.20.10:FF:000032">
    <property type="entry name" value="Pectin lyase-like superfamily protein"/>
    <property type="match status" value="1"/>
</dbReference>
<feature type="repeat" description="PPR" evidence="12">
    <location>
        <begin position="1433"/>
        <end position="1467"/>
    </location>
</feature>
<dbReference type="GO" id="GO:0071555">
    <property type="term" value="P:cell wall organization"/>
    <property type="evidence" value="ECO:0007669"/>
    <property type="project" value="UniProtKB-KW"/>
</dbReference>
<dbReference type="PROSITE" id="PS00502">
    <property type="entry name" value="POLYGALACTURONASE"/>
    <property type="match status" value="1"/>
</dbReference>
<dbReference type="PROSITE" id="PS51375">
    <property type="entry name" value="PPR"/>
    <property type="match status" value="8"/>
</dbReference>
<dbReference type="EC" id="3.2.1.15" evidence="3"/>
<dbReference type="GO" id="GO:0003723">
    <property type="term" value="F:RNA binding"/>
    <property type="evidence" value="ECO:0007669"/>
    <property type="project" value="InterPro"/>
</dbReference>
<name>A0A7J6HKN6_CANSA</name>
<evidence type="ECO:0000256" key="8">
    <source>
        <dbReference type="ARBA" id="ARBA00022801"/>
    </source>
</evidence>
<keyword evidence="16" id="KW-1185">Reference proteome</keyword>
<feature type="repeat" description="PPR" evidence="12">
    <location>
        <begin position="1534"/>
        <end position="1568"/>
    </location>
</feature>
<keyword evidence="9 14" id="KW-0326">Glycosidase</keyword>
<evidence type="ECO:0000256" key="13">
    <source>
        <dbReference type="PROSITE-ProRule" id="PRU10052"/>
    </source>
</evidence>
<dbReference type="PANTHER" id="PTHR47926:SF442">
    <property type="entry name" value="PUTATIVE-RELATED"/>
    <property type="match status" value="1"/>
</dbReference>
<organism evidence="15 16">
    <name type="scientific">Cannabis sativa</name>
    <name type="common">Hemp</name>
    <name type="synonym">Marijuana</name>
    <dbReference type="NCBI Taxonomy" id="3483"/>
    <lineage>
        <taxon>Eukaryota</taxon>
        <taxon>Viridiplantae</taxon>
        <taxon>Streptophyta</taxon>
        <taxon>Embryophyta</taxon>
        <taxon>Tracheophyta</taxon>
        <taxon>Spermatophyta</taxon>
        <taxon>Magnoliopsida</taxon>
        <taxon>eudicotyledons</taxon>
        <taxon>Gunneridae</taxon>
        <taxon>Pentapetalae</taxon>
        <taxon>rosids</taxon>
        <taxon>fabids</taxon>
        <taxon>Rosales</taxon>
        <taxon>Cannabaceae</taxon>
        <taxon>Cannabis</taxon>
    </lineage>
</organism>
<dbReference type="InterPro" id="IPR000743">
    <property type="entry name" value="Glyco_hydro_28"/>
</dbReference>
<feature type="active site" evidence="13">
    <location>
        <position position="931"/>
    </location>
</feature>
<evidence type="ECO:0000256" key="12">
    <source>
        <dbReference type="PROSITE-ProRule" id="PRU00708"/>
    </source>
</evidence>
<dbReference type="GO" id="GO:0005975">
    <property type="term" value="P:carbohydrate metabolic process"/>
    <property type="evidence" value="ECO:0007669"/>
    <property type="project" value="InterPro"/>
</dbReference>
<dbReference type="SMART" id="SM00710">
    <property type="entry name" value="PbH1"/>
    <property type="match status" value="4"/>
</dbReference>
<dbReference type="InterPro" id="IPR046960">
    <property type="entry name" value="PPR_At4g14850-like_plant"/>
</dbReference>
<protein>
    <recommendedName>
        <fullName evidence="3">endo-polygalacturonase</fullName>
        <ecNumber evidence="3">3.2.1.15</ecNumber>
    </recommendedName>
</protein>
<evidence type="ECO:0000256" key="11">
    <source>
        <dbReference type="ARBA" id="ARBA00034074"/>
    </source>
</evidence>
<comment type="caution">
    <text evidence="15">The sequence shown here is derived from an EMBL/GenBank/DDBJ whole genome shotgun (WGS) entry which is preliminary data.</text>
</comment>
<feature type="repeat" description="PPR" evidence="12">
    <location>
        <begin position="1332"/>
        <end position="1366"/>
    </location>
</feature>
<dbReference type="Pfam" id="PF20431">
    <property type="entry name" value="E_motif"/>
    <property type="match status" value="1"/>
</dbReference>
<feature type="repeat" description="PPR" evidence="12">
    <location>
        <begin position="274"/>
        <end position="308"/>
    </location>
</feature>
<reference evidence="15 16" key="1">
    <citation type="journal article" date="2020" name="bioRxiv">
        <title>Sequence and annotation of 42 cannabis genomes reveals extensive copy number variation in cannabinoid synthesis and pathogen resistance genes.</title>
        <authorList>
            <person name="Mckernan K.J."/>
            <person name="Helbert Y."/>
            <person name="Kane L.T."/>
            <person name="Ebling H."/>
            <person name="Zhang L."/>
            <person name="Liu B."/>
            <person name="Eaton Z."/>
            <person name="Mclaughlin S."/>
            <person name="Kingan S."/>
            <person name="Baybayan P."/>
            <person name="Concepcion G."/>
            <person name="Jordan M."/>
            <person name="Riva A."/>
            <person name="Barbazuk W."/>
            <person name="Harkins T."/>
        </authorList>
    </citation>
    <scope>NUCLEOTIDE SEQUENCE [LARGE SCALE GENOMIC DNA]</scope>
    <source>
        <strain evidence="16">cv. Jamaican Lion 4</strain>
        <tissue evidence="15">Leaf</tissue>
    </source>
</reference>
<comment type="subcellular location">
    <subcellularLocation>
        <location evidence="1">Secreted</location>
        <location evidence="1">Cell wall</location>
    </subcellularLocation>
</comment>
<comment type="similarity">
    <text evidence="2 14">Belongs to the glycosyl hydrolase 28 family.</text>
</comment>
<dbReference type="PANTHER" id="PTHR47926">
    <property type="entry name" value="PENTATRICOPEPTIDE REPEAT-CONTAINING PROTEIN"/>
    <property type="match status" value="1"/>
</dbReference>
<keyword evidence="7" id="KW-0677">Repeat</keyword>
<evidence type="ECO:0000256" key="6">
    <source>
        <dbReference type="ARBA" id="ARBA00022729"/>
    </source>
</evidence>
<dbReference type="SUPFAM" id="SSF51126">
    <property type="entry name" value="Pectin lyase-like"/>
    <property type="match status" value="1"/>
</dbReference>